<gene>
    <name evidence="4" type="ORF">RISW2_18250</name>
</gene>
<accession>X7FBP1</accession>
<dbReference type="GO" id="GO:0004518">
    <property type="term" value="F:nuclease activity"/>
    <property type="evidence" value="ECO:0007669"/>
    <property type="project" value="UniProtKB-KW"/>
</dbReference>
<dbReference type="eggNOG" id="COG2356">
    <property type="taxonomic scope" value="Bacteria"/>
</dbReference>
<dbReference type="GO" id="GO:0016787">
    <property type="term" value="F:hydrolase activity"/>
    <property type="evidence" value="ECO:0007669"/>
    <property type="project" value="UniProtKB-KW"/>
</dbReference>
<dbReference type="AlphaFoldDB" id="X7FBP1"/>
<organism evidence="4 5">
    <name type="scientific">Roseivivax isoporae LMG 25204</name>
    <dbReference type="NCBI Taxonomy" id="1449351"/>
    <lineage>
        <taxon>Bacteria</taxon>
        <taxon>Pseudomonadati</taxon>
        <taxon>Pseudomonadota</taxon>
        <taxon>Alphaproteobacteria</taxon>
        <taxon>Rhodobacterales</taxon>
        <taxon>Roseobacteraceae</taxon>
        <taxon>Roseivivax</taxon>
    </lineage>
</organism>
<dbReference type="Pfam" id="PF13365">
    <property type="entry name" value="Trypsin_2"/>
    <property type="match status" value="1"/>
</dbReference>
<dbReference type="SUPFAM" id="SSF54060">
    <property type="entry name" value="His-Me finger endonucleases"/>
    <property type="match status" value="1"/>
</dbReference>
<evidence type="ECO:0000313" key="5">
    <source>
        <dbReference type="Proteomes" id="UP000023430"/>
    </source>
</evidence>
<keyword evidence="5" id="KW-1185">Reference proteome</keyword>
<evidence type="ECO:0000313" key="4">
    <source>
        <dbReference type="EMBL" id="ETX30133.1"/>
    </source>
</evidence>
<dbReference type="EMBL" id="JAME01000005">
    <property type="protein sequence ID" value="ETX30133.1"/>
    <property type="molecule type" value="Genomic_DNA"/>
</dbReference>
<evidence type="ECO:0000256" key="2">
    <source>
        <dbReference type="ARBA" id="ARBA00022722"/>
    </source>
</evidence>
<comment type="caution">
    <text evidence="4">The sequence shown here is derived from an EMBL/GenBank/DDBJ whole genome shotgun (WGS) entry which is preliminary data.</text>
</comment>
<sequence length="722" mass="78126">MGHVGDTRGTTVVCGPDPSGETVCRFVADVKEVEAAAAGGDPARLNALDDLPRYVTRLVQLGRPDLAADVVREAGRDTPPERSVLERVIEQNELMAVAFFARGMIASRAVGRVVVRDGAGRARDYGTGFMVSSELLMTNHHVLPDAQSALQSVIEFDHALGLDGQPMPSLRFRFQPGRFFETARTLDFTLVAVEPVNDDGVALASRGWIHLIAESGKAIVGEPINIIQHPGGERQQIAIRENRVVRAEDDFLVYSTDTRRGSSGAPALNDQWQLAALHHAGVAEMRDGVEVRRDGQLYREGIDDPESIRYVANRGIRVSRIVAEMEARDLPAGHRAMFEAAKRPAPLAELLSGVLGGVAPASLSGVPAGGLAPVVGGSPAIGPDGAVRWTLEVRLGPASGVPAAPLPPARAPEPSAESLFDPRGPYLDEGADAAAAAAYYAGIDPEAGPSALFAALHDRLRQTHTHVLSYAAARHDHLYPWIDRHEDRALRSVYSDAPMPEELFVAERMALRAALVRTARAEGTQVEALGAASLEAADAALEATMTFNAEHVVPQSWFEGAAEARAQKSDLHHLFACEPECNSFRSNIPYSEFTEEEERRIATSAAGALEALRDPTVEAVRPMCGLRDGRRFEPAAGKGAVARATLYFVLRYPGIVGDVKSGSRREFLKSDLPILLDWARAEPPSRHERHRNFWIAEVQGNRNPLIDRPDWLDRIAFADGFA</sequence>
<keyword evidence="3" id="KW-0378">Hydrolase</keyword>
<dbReference type="OrthoDB" id="500593at2"/>
<dbReference type="SUPFAM" id="SSF50494">
    <property type="entry name" value="Trypsin-like serine proteases"/>
    <property type="match status" value="1"/>
</dbReference>
<evidence type="ECO:0000256" key="3">
    <source>
        <dbReference type="ARBA" id="ARBA00022801"/>
    </source>
</evidence>
<keyword evidence="2" id="KW-0540">Nuclease</keyword>
<dbReference type="PANTHER" id="PTHR33607:SF2">
    <property type="entry name" value="ENDONUCLEASE-1"/>
    <property type="match status" value="1"/>
</dbReference>
<dbReference type="eggNOG" id="COG3591">
    <property type="taxonomic scope" value="Bacteria"/>
</dbReference>
<dbReference type="RefSeq" id="WP_051491798.1">
    <property type="nucleotide sequence ID" value="NZ_JAME01000005.1"/>
</dbReference>
<dbReference type="Proteomes" id="UP000023430">
    <property type="component" value="Unassembled WGS sequence"/>
</dbReference>
<proteinExistence type="inferred from homology"/>
<comment type="similarity">
    <text evidence="1">Belongs to the EndA/NucM nuclease family.</text>
</comment>
<dbReference type="STRING" id="1449351.RISW2_18250"/>
<dbReference type="InterPro" id="IPR044925">
    <property type="entry name" value="His-Me_finger_sf"/>
</dbReference>
<evidence type="ECO:0000256" key="1">
    <source>
        <dbReference type="ARBA" id="ARBA00006429"/>
    </source>
</evidence>
<reference evidence="4 5" key="1">
    <citation type="submission" date="2014-01" db="EMBL/GenBank/DDBJ databases">
        <title>Roseivivax isoporae LMG 25204 Genome Sequencing.</title>
        <authorList>
            <person name="Lai Q."/>
            <person name="Li G."/>
            <person name="Shao Z."/>
        </authorList>
    </citation>
    <scope>NUCLEOTIDE SEQUENCE [LARGE SCALE GENOMIC DNA]</scope>
    <source>
        <strain evidence="4 5">LMG 25204</strain>
    </source>
</reference>
<name>X7FBP1_9RHOB</name>
<dbReference type="InterPro" id="IPR043504">
    <property type="entry name" value="Peptidase_S1_PA_chymotrypsin"/>
</dbReference>
<protein>
    <recommendedName>
        <fullName evidence="6">Serine protease</fullName>
    </recommendedName>
</protein>
<dbReference type="PANTHER" id="PTHR33607">
    <property type="entry name" value="ENDONUCLEASE-1"/>
    <property type="match status" value="1"/>
</dbReference>
<evidence type="ECO:0008006" key="6">
    <source>
        <dbReference type="Google" id="ProtNLM"/>
    </source>
</evidence>
<dbReference type="Pfam" id="PF04231">
    <property type="entry name" value="Endonuclease_1"/>
    <property type="match status" value="1"/>
</dbReference>
<dbReference type="InterPro" id="IPR007346">
    <property type="entry name" value="Endonuclease-I"/>
</dbReference>
<dbReference type="InterPro" id="IPR009003">
    <property type="entry name" value="Peptidase_S1_PA"/>
</dbReference>
<dbReference type="PATRIC" id="fig|1449351.3.peg.935"/>
<dbReference type="Gene3D" id="2.40.10.10">
    <property type="entry name" value="Trypsin-like serine proteases"/>
    <property type="match status" value="2"/>
</dbReference>